<dbReference type="InterPro" id="IPR058240">
    <property type="entry name" value="rSAM_sf"/>
</dbReference>
<evidence type="ECO:0000256" key="4">
    <source>
        <dbReference type="ARBA" id="ARBA00023004"/>
    </source>
</evidence>
<dbReference type="InterPro" id="IPR006638">
    <property type="entry name" value="Elp3/MiaA/NifB-like_rSAM"/>
</dbReference>
<evidence type="ECO:0000313" key="9">
    <source>
        <dbReference type="Proteomes" id="UP000202485"/>
    </source>
</evidence>
<dbReference type="SFLD" id="SFLDG01082">
    <property type="entry name" value="B12-binding_domain_containing"/>
    <property type="match status" value="1"/>
</dbReference>
<dbReference type="InterPro" id="IPR023404">
    <property type="entry name" value="rSAM_horseshoe"/>
</dbReference>
<dbReference type="GO" id="GO:0031419">
    <property type="term" value="F:cobalamin binding"/>
    <property type="evidence" value="ECO:0007669"/>
    <property type="project" value="InterPro"/>
</dbReference>
<protein>
    <submittedName>
        <fullName evidence="8">Radical SAM superfamily protein</fullName>
    </submittedName>
</protein>
<evidence type="ECO:0000256" key="2">
    <source>
        <dbReference type="ARBA" id="ARBA00022691"/>
    </source>
</evidence>
<dbReference type="Pfam" id="PF04055">
    <property type="entry name" value="Radical_SAM"/>
    <property type="match status" value="1"/>
</dbReference>
<accession>A0A238KB11</accession>
<dbReference type="PROSITE" id="PS51332">
    <property type="entry name" value="B12_BINDING"/>
    <property type="match status" value="1"/>
</dbReference>
<dbReference type="SFLD" id="SFLDS00029">
    <property type="entry name" value="Radical_SAM"/>
    <property type="match status" value="1"/>
</dbReference>
<comment type="cofactor">
    <cofactor evidence="1">
        <name>[4Fe-4S] cluster</name>
        <dbReference type="ChEBI" id="CHEBI:49883"/>
    </cofactor>
</comment>
<dbReference type="GO" id="GO:0046872">
    <property type="term" value="F:metal ion binding"/>
    <property type="evidence" value="ECO:0007669"/>
    <property type="project" value="UniProtKB-KW"/>
</dbReference>
<keyword evidence="3" id="KW-0479">Metal-binding</keyword>
<feature type="domain" description="Radical SAM core" evidence="7">
    <location>
        <begin position="238"/>
        <end position="451"/>
    </location>
</feature>
<reference evidence="9" key="1">
    <citation type="submission" date="2017-05" db="EMBL/GenBank/DDBJ databases">
        <authorList>
            <person name="Rodrigo-Torres L."/>
            <person name="Arahal R. D."/>
            <person name="Lucena T."/>
        </authorList>
    </citation>
    <scope>NUCLEOTIDE SEQUENCE [LARGE SCALE GENOMIC DNA]</scope>
    <source>
        <strain evidence="9">CECT 8715</strain>
    </source>
</reference>
<dbReference type="SFLD" id="SFLDF00324">
    <property type="entry name" value="bacteriocin_maturation"/>
    <property type="match status" value="1"/>
</dbReference>
<dbReference type="Gene3D" id="3.80.30.20">
    <property type="entry name" value="tm_1862 like domain"/>
    <property type="match status" value="1"/>
</dbReference>
<name>A0A238KB11_9RHOB</name>
<dbReference type="InterPro" id="IPR007197">
    <property type="entry name" value="rSAM"/>
</dbReference>
<sequence>MSLLAQLARDNGFATTEKYFSFDYAEAIGLDEYFMLSDGRCYQALLGEWIFSDLIYPRSDLDAMDYLTTVLGDYVSGVEWLAFMQNAIAARKQAGAFVERCADAVMEQNPTVIGITSSFQQVMASIALARAVRKRSADVIIVMGGANCEGPLGRALLQAHPELDAVCIGEGDHAFPEFLKALGPSRPLPVVEGFLNRSQLDNPLEESRPRLTTDLDTLPIPDFNAFFEQFQSTTGLSTRLVPSATIETSRGCWWGAKHHCTFCGLNGQSMTYRSKSAERAYAEFCTLADLYGPDLVVVDNILDHRYLKTLIPKLAQDTRPFLMHYEVKSNLSPTVIARLADAGVRKIQPGIETFDTPTLAHMRKGVSGIQNIQTLKLCAEAGVFVEWCFLYGFPGESAAAFERMAKLIPLLHHLQPPGSIGPVRADRFSPYFEHPEAFGVEVEPAKPYSFIFDLPPEEVWNFAYHFDIVDNGPSPPAQRAASTLDALAAWQNEAGTSALYVEGDKVIDLRASGQRVVHQLDEAARAILDLSPVIIGRALLGDQVSDLHGMDAFEAAVDRLEQLGLIYVEDKSVLSLALRSPGFQRAPTWSEIRNAPERAFAAQFPSEFTSAQVPGPQPAA</sequence>
<keyword evidence="9" id="KW-1185">Reference proteome</keyword>
<dbReference type="NCBIfam" id="TIGR03975">
    <property type="entry name" value="rSAM_ocin_1"/>
    <property type="match status" value="1"/>
</dbReference>
<dbReference type="Proteomes" id="UP000202485">
    <property type="component" value="Unassembled WGS sequence"/>
</dbReference>
<dbReference type="PANTHER" id="PTHR43409">
    <property type="entry name" value="ANAEROBIC MAGNESIUM-PROTOPORPHYRIN IX MONOMETHYL ESTER CYCLASE-RELATED"/>
    <property type="match status" value="1"/>
</dbReference>
<evidence type="ECO:0000259" key="7">
    <source>
        <dbReference type="PROSITE" id="PS51918"/>
    </source>
</evidence>
<gene>
    <name evidence="8" type="ORF">RUA8715_01528</name>
</gene>
<keyword evidence="2" id="KW-0949">S-adenosyl-L-methionine</keyword>
<evidence type="ECO:0000256" key="3">
    <source>
        <dbReference type="ARBA" id="ARBA00022723"/>
    </source>
</evidence>
<dbReference type="SUPFAM" id="SSF102114">
    <property type="entry name" value="Radical SAM enzymes"/>
    <property type="match status" value="1"/>
</dbReference>
<dbReference type="InterPro" id="IPR036724">
    <property type="entry name" value="Cobalamin-bd_sf"/>
</dbReference>
<evidence type="ECO:0000313" key="8">
    <source>
        <dbReference type="EMBL" id="SMX40015.1"/>
    </source>
</evidence>
<dbReference type="GO" id="GO:0005829">
    <property type="term" value="C:cytosol"/>
    <property type="evidence" value="ECO:0007669"/>
    <property type="project" value="TreeGrafter"/>
</dbReference>
<keyword evidence="5" id="KW-0411">Iron-sulfur</keyword>
<organism evidence="8 9">
    <name type="scientific">Ruegeria arenilitoris</name>
    <dbReference type="NCBI Taxonomy" id="1173585"/>
    <lineage>
        <taxon>Bacteria</taxon>
        <taxon>Pseudomonadati</taxon>
        <taxon>Pseudomonadota</taxon>
        <taxon>Alphaproteobacteria</taxon>
        <taxon>Rhodobacterales</taxon>
        <taxon>Roseobacteraceae</taxon>
        <taxon>Ruegeria</taxon>
    </lineage>
</organism>
<dbReference type="InterPro" id="IPR023984">
    <property type="entry name" value="rSAM_ocin_1"/>
</dbReference>
<dbReference type="InterPro" id="IPR051198">
    <property type="entry name" value="BchE-like"/>
</dbReference>
<dbReference type="AlphaFoldDB" id="A0A238KB11"/>
<dbReference type="GO" id="GO:0051536">
    <property type="term" value="F:iron-sulfur cluster binding"/>
    <property type="evidence" value="ECO:0007669"/>
    <property type="project" value="UniProtKB-KW"/>
</dbReference>
<dbReference type="Pfam" id="PF02310">
    <property type="entry name" value="B12-binding"/>
    <property type="match status" value="1"/>
</dbReference>
<dbReference type="EMBL" id="FXYG01000002">
    <property type="protein sequence ID" value="SMX40015.1"/>
    <property type="molecule type" value="Genomic_DNA"/>
</dbReference>
<evidence type="ECO:0000259" key="6">
    <source>
        <dbReference type="PROSITE" id="PS51332"/>
    </source>
</evidence>
<dbReference type="SUPFAM" id="SSF52242">
    <property type="entry name" value="Cobalamin (vitamin B12)-binding domain"/>
    <property type="match status" value="1"/>
</dbReference>
<dbReference type="SMART" id="SM00729">
    <property type="entry name" value="Elp3"/>
    <property type="match status" value="1"/>
</dbReference>
<dbReference type="PROSITE" id="PS51918">
    <property type="entry name" value="RADICAL_SAM"/>
    <property type="match status" value="1"/>
</dbReference>
<dbReference type="Gene3D" id="3.40.50.280">
    <property type="entry name" value="Cobalamin-binding domain"/>
    <property type="match status" value="1"/>
</dbReference>
<evidence type="ECO:0000256" key="5">
    <source>
        <dbReference type="ARBA" id="ARBA00023014"/>
    </source>
</evidence>
<keyword evidence="4" id="KW-0408">Iron</keyword>
<evidence type="ECO:0000256" key="1">
    <source>
        <dbReference type="ARBA" id="ARBA00001966"/>
    </source>
</evidence>
<proteinExistence type="predicted"/>
<dbReference type="PANTHER" id="PTHR43409:SF7">
    <property type="entry name" value="BLL1977 PROTEIN"/>
    <property type="match status" value="1"/>
</dbReference>
<feature type="domain" description="B12-binding" evidence="6">
    <location>
        <begin position="51"/>
        <end position="189"/>
    </location>
</feature>
<dbReference type="InterPro" id="IPR006158">
    <property type="entry name" value="Cobalamin-bd"/>
</dbReference>
<dbReference type="GO" id="GO:0003824">
    <property type="term" value="F:catalytic activity"/>
    <property type="evidence" value="ECO:0007669"/>
    <property type="project" value="InterPro"/>
</dbReference>